<name>A0A5S4ZVX1_9FIRM</name>
<organism evidence="3 4">
    <name type="scientific">Desulfallas thermosapovorans DSM 6562</name>
    <dbReference type="NCBI Taxonomy" id="1121431"/>
    <lineage>
        <taxon>Bacteria</taxon>
        <taxon>Bacillati</taxon>
        <taxon>Bacillota</taxon>
        <taxon>Clostridia</taxon>
        <taxon>Eubacteriales</taxon>
        <taxon>Desulfallaceae</taxon>
        <taxon>Desulfallas</taxon>
    </lineage>
</organism>
<dbReference type="AlphaFoldDB" id="A0A5S4ZVX1"/>
<evidence type="ECO:0000256" key="1">
    <source>
        <dbReference type="SAM" id="MobiDB-lite"/>
    </source>
</evidence>
<keyword evidence="4" id="KW-1185">Reference proteome</keyword>
<feature type="signal peptide" evidence="2">
    <location>
        <begin position="1"/>
        <end position="24"/>
    </location>
</feature>
<dbReference type="EMBL" id="VNHM01000003">
    <property type="protein sequence ID" value="TYO96925.1"/>
    <property type="molecule type" value="Genomic_DNA"/>
</dbReference>
<comment type="caution">
    <text evidence="3">The sequence shown here is derived from an EMBL/GenBank/DDBJ whole genome shotgun (WGS) entry which is preliminary data.</text>
</comment>
<feature type="region of interest" description="Disordered" evidence="1">
    <location>
        <begin position="134"/>
        <end position="161"/>
    </location>
</feature>
<dbReference type="Proteomes" id="UP000323166">
    <property type="component" value="Unassembled WGS sequence"/>
</dbReference>
<evidence type="ECO:0000313" key="3">
    <source>
        <dbReference type="EMBL" id="TYO96925.1"/>
    </source>
</evidence>
<protein>
    <submittedName>
        <fullName evidence="3">Uncharacterized protein</fullName>
    </submittedName>
</protein>
<keyword evidence="2" id="KW-0732">Signal</keyword>
<feature type="chain" id="PRO_5024442466" evidence="2">
    <location>
        <begin position="25"/>
        <end position="188"/>
    </location>
</feature>
<accession>A0A5S4ZVX1</accession>
<reference evidence="3 4" key="1">
    <citation type="submission" date="2019-07" db="EMBL/GenBank/DDBJ databases">
        <title>Genomic Encyclopedia of Type Strains, Phase I: the one thousand microbial genomes (KMG-I) project.</title>
        <authorList>
            <person name="Kyrpides N."/>
        </authorList>
    </citation>
    <scope>NUCLEOTIDE SEQUENCE [LARGE SCALE GENOMIC DNA]</scope>
    <source>
        <strain evidence="3 4">DSM 6562</strain>
    </source>
</reference>
<dbReference type="RefSeq" id="WP_166510786.1">
    <property type="nucleotide sequence ID" value="NZ_VNHM01000003.1"/>
</dbReference>
<proteinExistence type="predicted"/>
<evidence type="ECO:0000313" key="4">
    <source>
        <dbReference type="Proteomes" id="UP000323166"/>
    </source>
</evidence>
<sequence>MRKLLGVVALALLLVTGLVINAQAQGTPPVLPALCYGEVYINGEPAPVGTEVIAKVDNDVVATILITERGWFGGPGLKTKLPVVGNDLSGKIVEFYVSGTVRGQRFDNVKAGQVEYWGNGEVKQLSLSAEVAIKPAPSTGDGGSSGGGGNGGESKLPPASQTLVPSMLSDYVKTEADAQINNVFAKTG</sequence>
<feature type="compositionally biased region" description="Gly residues" evidence="1">
    <location>
        <begin position="140"/>
        <end position="152"/>
    </location>
</feature>
<evidence type="ECO:0000256" key="2">
    <source>
        <dbReference type="SAM" id="SignalP"/>
    </source>
</evidence>
<gene>
    <name evidence="3" type="ORF">LX24_00735</name>
</gene>